<keyword evidence="3" id="KW-1185">Reference proteome</keyword>
<protein>
    <submittedName>
        <fullName evidence="2">Uncharacterized protein</fullName>
    </submittedName>
</protein>
<dbReference type="AlphaFoldDB" id="A0A2I0A4G4"/>
<proteinExistence type="predicted"/>
<dbReference type="EMBL" id="KZ452026">
    <property type="protein sequence ID" value="PKA50428.1"/>
    <property type="molecule type" value="Genomic_DNA"/>
</dbReference>
<evidence type="ECO:0000313" key="3">
    <source>
        <dbReference type="Proteomes" id="UP000236161"/>
    </source>
</evidence>
<feature type="region of interest" description="Disordered" evidence="1">
    <location>
        <begin position="189"/>
        <end position="218"/>
    </location>
</feature>
<accession>A0A2I0A4G4</accession>
<name>A0A2I0A4G4_9ASPA</name>
<reference evidence="2 3" key="1">
    <citation type="journal article" date="2017" name="Nature">
        <title>The Apostasia genome and the evolution of orchids.</title>
        <authorList>
            <person name="Zhang G.Q."/>
            <person name="Liu K.W."/>
            <person name="Li Z."/>
            <person name="Lohaus R."/>
            <person name="Hsiao Y.Y."/>
            <person name="Niu S.C."/>
            <person name="Wang J.Y."/>
            <person name="Lin Y.C."/>
            <person name="Xu Q."/>
            <person name="Chen L.J."/>
            <person name="Yoshida K."/>
            <person name="Fujiwara S."/>
            <person name="Wang Z.W."/>
            <person name="Zhang Y.Q."/>
            <person name="Mitsuda N."/>
            <person name="Wang M."/>
            <person name="Liu G.H."/>
            <person name="Pecoraro L."/>
            <person name="Huang H.X."/>
            <person name="Xiao X.J."/>
            <person name="Lin M."/>
            <person name="Wu X.Y."/>
            <person name="Wu W.L."/>
            <person name="Chen Y.Y."/>
            <person name="Chang S.B."/>
            <person name="Sakamoto S."/>
            <person name="Ohme-Takagi M."/>
            <person name="Yagi M."/>
            <person name="Zeng S.J."/>
            <person name="Shen C.Y."/>
            <person name="Yeh C.M."/>
            <person name="Luo Y.B."/>
            <person name="Tsai W.C."/>
            <person name="Van de Peer Y."/>
            <person name="Liu Z.J."/>
        </authorList>
    </citation>
    <scope>NUCLEOTIDE SEQUENCE [LARGE SCALE GENOMIC DNA]</scope>
    <source>
        <strain evidence="3">cv. Shenzhen</strain>
        <tissue evidence="2">Stem</tissue>
    </source>
</reference>
<sequence>MAESQKWAILNCLPLKKKRANSPLVDAPPFEKRRCPELFEGSPKTAAEKAIIVLQEEKTGTPAAVLLEEMPAAKVARVLARILESKEGPTNKEAAKVVNIFNSPVKASLKTRGRRELSIVRQRLAGEKLVPGKILLKDEDVERIFPKVGAPPERRLTKKPLVICGLAPLGKPSPLPIKTIKPSFSCFLPVGTQDGEKKEEKDRRKGGDKTEEGIKKKEGAPQVVLKAALGIEG</sequence>
<evidence type="ECO:0000313" key="2">
    <source>
        <dbReference type="EMBL" id="PKA50428.1"/>
    </source>
</evidence>
<evidence type="ECO:0000256" key="1">
    <source>
        <dbReference type="SAM" id="MobiDB-lite"/>
    </source>
</evidence>
<feature type="compositionally biased region" description="Basic and acidic residues" evidence="1">
    <location>
        <begin position="194"/>
        <end position="218"/>
    </location>
</feature>
<gene>
    <name evidence="2" type="ORF">AXF42_Ash013517</name>
</gene>
<organism evidence="2 3">
    <name type="scientific">Apostasia shenzhenica</name>
    <dbReference type="NCBI Taxonomy" id="1088818"/>
    <lineage>
        <taxon>Eukaryota</taxon>
        <taxon>Viridiplantae</taxon>
        <taxon>Streptophyta</taxon>
        <taxon>Embryophyta</taxon>
        <taxon>Tracheophyta</taxon>
        <taxon>Spermatophyta</taxon>
        <taxon>Magnoliopsida</taxon>
        <taxon>Liliopsida</taxon>
        <taxon>Asparagales</taxon>
        <taxon>Orchidaceae</taxon>
        <taxon>Apostasioideae</taxon>
        <taxon>Apostasia</taxon>
    </lineage>
</organism>
<dbReference type="Proteomes" id="UP000236161">
    <property type="component" value="Unassembled WGS sequence"/>
</dbReference>